<keyword evidence="4" id="KW-1185">Reference proteome</keyword>
<feature type="transmembrane region" description="Helical" evidence="2">
    <location>
        <begin position="14"/>
        <end position="33"/>
    </location>
</feature>
<evidence type="ECO:0000313" key="4">
    <source>
        <dbReference type="Proteomes" id="UP001499979"/>
    </source>
</evidence>
<proteinExistence type="predicted"/>
<name>A0ABP4F5T4_9ACTN</name>
<dbReference type="Proteomes" id="UP001499979">
    <property type="component" value="Unassembled WGS sequence"/>
</dbReference>
<feature type="compositionally biased region" description="Gly residues" evidence="1">
    <location>
        <begin position="61"/>
        <end position="76"/>
    </location>
</feature>
<dbReference type="EMBL" id="BAAAJE010000023">
    <property type="protein sequence ID" value="GAA1157509.1"/>
    <property type="molecule type" value="Genomic_DNA"/>
</dbReference>
<protein>
    <submittedName>
        <fullName evidence="3">Uncharacterized protein</fullName>
    </submittedName>
</protein>
<keyword evidence="2" id="KW-1133">Transmembrane helix</keyword>
<comment type="caution">
    <text evidence="3">The sequence shown here is derived from an EMBL/GenBank/DDBJ whole genome shotgun (WGS) entry which is preliminary data.</text>
</comment>
<sequence length="150" mass="14573">MAAHQARSRVPGNVARWLVLLVALVGLMAMHGLSDHGTGGPAAVPAGAAAPMSGHGHTESAGGGDHGGGPGGGHGGGHGDGHGDAGLVTGLCLAVLVALLPFVAASARARLLRSLTAELRDLATAVGAAIRARARGPSAPDLTLLSVLRC</sequence>
<dbReference type="Pfam" id="PF19650">
    <property type="entry name" value="DUF6153"/>
    <property type="match status" value="1"/>
</dbReference>
<keyword evidence="2" id="KW-0472">Membrane</keyword>
<dbReference type="InterPro" id="IPR046151">
    <property type="entry name" value="DUF6153"/>
</dbReference>
<evidence type="ECO:0000256" key="2">
    <source>
        <dbReference type="SAM" id="Phobius"/>
    </source>
</evidence>
<reference evidence="4" key="1">
    <citation type="journal article" date="2019" name="Int. J. Syst. Evol. Microbiol.">
        <title>The Global Catalogue of Microorganisms (GCM) 10K type strain sequencing project: providing services to taxonomists for standard genome sequencing and annotation.</title>
        <authorList>
            <consortium name="The Broad Institute Genomics Platform"/>
            <consortium name="The Broad Institute Genome Sequencing Center for Infectious Disease"/>
            <person name="Wu L."/>
            <person name="Ma J."/>
        </authorList>
    </citation>
    <scope>NUCLEOTIDE SEQUENCE [LARGE SCALE GENOMIC DNA]</scope>
    <source>
        <strain evidence="4">JCM 11813</strain>
    </source>
</reference>
<dbReference type="RefSeq" id="WP_343909383.1">
    <property type="nucleotide sequence ID" value="NZ_BAAAJE010000023.1"/>
</dbReference>
<gene>
    <name evidence="3" type="ORF">GCM10009606_39360</name>
</gene>
<feature type="compositionally biased region" description="Low complexity" evidence="1">
    <location>
        <begin position="41"/>
        <end position="51"/>
    </location>
</feature>
<feature type="transmembrane region" description="Helical" evidence="2">
    <location>
        <begin position="85"/>
        <end position="105"/>
    </location>
</feature>
<evidence type="ECO:0000256" key="1">
    <source>
        <dbReference type="SAM" id="MobiDB-lite"/>
    </source>
</evidence>
<feature type="region of interest" description="Disordered" evidence="1">
    <location>
        <begin position="38"/>
        <end position="80"/>
    </location>
</feature>
<keyword evidence="2" id="KW-0812">Transmembrane</keyword>
<evidence type="ECO:0000313" key="3">
    <source>
        <dbReference type="EMBL" id="GAA1157509.1"/>
    </source>
</evidence>
<organism evidence="3 4">
    <name type="scientific">Nocardioides aquiterrae</name>
    <dbReference type="NCBI Taxonomy" id="203799"/>
    <lineage>
        <taxon>Bacteria</taxon>
        <taxon>Bacillati</taxon>
        <taxon>Actinomycetota</taxon>
        <taxon>Actinomycetes</taxon>
        <taxon>Propionibacteriales</taxon>
        <taxon>Nocardioidaceae</taxon>
        <taxon>Nocardioides</taxon>
    </lineage>
</organism>
<accession>A0ABP4F5T4</accession>